<evidence type="ECO:0000256" key="1">
    <source>
        <dbReference type="PIRNR" id="PIRNR006615"/>
    </source>
</evidence>
<dbReference type="PANTHER" id="PTHR34217">
    <property type="entry name" value="METAL-DEPENDENT CARBOXYPEPTIDASE"/>
    <property type="match status" value="1"/>
</dbReference>
<keyword evidence="1" id="KW-0378">Hydrolase</keyword>
<dbReference type="PROSITE" id="PS52034">
    <property type="entry name" value="PEPTIDASE_M32"/>
    <property type="match status" value="1"/>
</dbReference>
<dbReference type="GO" id="GO:0004181">
    <property type="term" value="F:metallocarboxypeptidase activity"/>
    <property type="evidence" value="ECO:0007669"/>
    <property type="project" value="UniProtKB-UniRule"/>
</dbReference>
<feature type="binding site" evidence="2">
    <location>
        <position position="266"/>
    </location>
    <ligand>
        <name>Zn(2+)</name>
        <dbReference type="ChEBI" id="CHEBI:29105"/>
        <note>catalytic</note>
    </ligand>
</feature>
<dbReference type="EMBL" id="VHLH01000010">
    <property type="protein sequence ID" value="TPW29662.1"/>
    <property type="molecule type" value="Genomic_DNA"/>
</dbReference>
<comment type="similarity">
    <text evidence="1">Belongs to the peptidase M32 family.</text>
</comment>
<evidence type="ECO:0000313" key="5">
    <source>
        <dbReference type="Proteomes" id="UP000320314"/>
    </source>
</evidence>
<dbReference type="OrthoDB" id="9772308at2"/>
<organism evidence="4 5">
    <name type="scientific">Pararhizobium mangrovi</name>
    <dbReference type="NCBI Taxonomy" id="2590452"/>
    <lineage>
        <taxon>Bacteria</taxon>
        <taxon>Pseudomonadati</taxon>
        <taxon>Pseudomonadota</taxon>
        <taxon>Alphaproteobacteria</taxon>
        <taxon>Hyphomicrobiales</taxon>
        <taxon>Rhizobiaceae</taxon>
        <taxon>Rhizobium/Agrobacterium group</taxon>
        <taxon>Pararhizobium</taxon>
    </lineage>
</organism>
<keyword evidence="1 4" id="KW-0121">Carboxypeptidase</keyword>
<sequence>MSFADFETGIARFNDVLCTLNVLAWDSRTMMPAGGIEGRSHQIATLTGIARDMATGEAMARAIESARTELEGVGPDDLRLRAVETAAAGIAQLSRLPADLVRESAELKTRAQAAWVEARAADDFAAFAPWLERTVAMQRTIAEALGYDSHPYDPLVAMYEPDMSWERLRTLFSGLRKELAPLLEAARNDPPARTDVLERRFPIDRQKAFSREIAARFGYDFERGRLDDTAHPFEISFTRGDVRITGRFRETWLPGGLFAVWHEVGHGTYEQGIDPAFTRSAFACDFLNLYAVGGASFGTHESQSRLWENRVARSHRFWELNYDALRSTFSDELADVSLDDFWRAVNAPRPNLIRVEADELTYDFHIMLRAEIEAGLMAGEIAVADLPAIWAERMRTDLGVEVPNDADGVLQDVHWSSGMIGSFPTYTIGNIMSAQFFRAAAANANVADGLETGDYAPLRAWLRENVHRHGRSRSPNALLEAATGQSLSTEAYIGELEDKVARLTA</sequence>
<reference evidence="4 5" key="1">
    <citation type="submission" date="2019-06" db="EMBL/GenBank/DDBJ databases">
        <authorList>
            <person name="Li M."/>
        </authorList>
    </citation>
    <scope>NUCLEOTIDE SEQUENCE [LARGE SCALE GENOMIC DNA]</scope>
    <source>
        <strain evidence="4 5">BGMRC6574</strain>
    </source>
</reference>
<dbReference type="PIRSF" id="PIRSF006615">
    <property type="entry name" value="Zn_crbxpep_Taq"/>
    <property type="match status" value="1"/>
</dbReference>
<keyword evidence="1" id="KW-0482">Metalloprotease</keyword>
<dbReference type="AlphaFoldDB" id="A0A506U5L3"/>
<accession>A0A506U5L3</accession>
<dbReference type="Proteomes" id="UP000320314">
    <property type="component" value="Unassembled WGS sequence"/>
</dbReference>
<gene>
    <name evidence="4" type="ORF">FJU11_07435</name>
</gene>
<dbReference type="RefSeq" id="WP_141166405.1">
    <property type="nucleotide sequence ID" value="NZ_VHLH01000010.1"/>
</dbReference>
<comment type="caution">
    <text evidence="4">The sequence shown here is derived from an EMBL/GenBank/DDBJ whole genome shotgun (WGS) entry which is preliminary data.</text>
</comment>
<proteinExistence type="inferred from homology"/>
<keyword evidence="1 2" id="KW-0479">Metal-binding</keyword>
<feature type="binding site" evidence="2">
    <location>
        <position position="262"/>
    </location>
    <ligand>
        <name>Zn(2+)</name>
        <dbReference type="ChEBI" id="CHEBI:29105"/>
        <note>catalytic</note>
    </ligand>
</feature>
<comment type="cofactor">
    <cofactor evidence="2">
        <name>Zn(2+)</name>
        <dbReference type="ChEBI" id="CHEBI:29105"/>
    </cofactor>
    <text evidence="2">Binds 1 zinc ion per subunit.</text>
</comment>
<evidence type="ECO:0000256" key="3">
    <source>
        <dbReference type="PIRSR" id="PIRSR006615-2"/>
    </source>
</evidence>
<comment type="function">
    <text evidence="1">Broad specificity carboxypetidase that releases amino acids sequentially from the C-terminus, including neutral, aromatic, polar and basic residues.</text>
</comment>
<evidence type="ECO:0000256" key="2">
    <source>
        <dbReference type="PIRSR" id="PIRSR006615-1"/>
    </source>
</evidence>
<dbReference type="InterPro" id="IPR001333">
    <property type="entry name" value="Peptidase_M32_Taq"/>
</dbReference>
<dbReference type="GO" id="GO:0046872">
    <property type="term" value="F:metal ion binding"/>
    <property type="evidence" value="ECO:0007669"/>
    <property type="project" value="UniProtKB-KW"/>
</dbReference>
<keyword evidence="1" id="KW-0645">Protease</keyword>
<evidence type="ECO:0000313" key="4">
    <source>
        <dbReference type="EMBL" id="TPW29662.1"/>
    </source>
</evidence>
<feature type="active site" description="Proton donor/acceptor" evidence="3">
    <location>
        <position position="263"/>
    </location>
</feature>
<dbReference type="GO" id="GO:0006508">
    <property type="term" value="P:proteolysis"/>
    <property type="evidence" value="ECO:0007669"/>
    <property type="project" value="UniProtKB-UniRule"/>
</dbReference>
<dbReference type="PRINTS" id="PR00998">
    <property type="entry name" value="CRBOXYPTASET"/>
</dbReference>
<dbReference type="SUPFAM" id="SSF55486">
    <property type="entry name" value="Metalloproteases ('zincins'), catalytic domain"/>
    <property type="match status" value="1"/>
</dbReference>
<feature type="binding site" evidence="2">
    <location>
        <position position="301"/>
    </location>
    <ligand>
        <name>Zn(2+)</name>
        <dbReference type="ChEBI" id="CHEBI:29105"/>
        <note>catalytic</note>
    </ligand>
</feature>
<dbReference type="CDD" id="cd06460">
    <property type="entry name" value="M32_Taq"/>
    <property type="match status" value="1"/>
</dbReference>
<dbReference type="EC" id="3.4.17.19" evidence="1"/>
<keyword evidence="2" id="KW-0862">Zinc</keyword>
<protein>
    <recommendedName>
        <fullName evidence="1">Metal-dependent carboxypeptidase</fullName>
        <ecNumber evidence="1">3.4.17.19</ecNumber>
    </recommendedName>
</protein>
<dbReference type="Gene3D" id="1.10.1370.30">
    <property type="match status" value="1"/>
</dbReference>
<comment type="catalytic activity">
    <reaction evidence="1">
        <text>Release of a C-terminal amino acid with broad specificity, except for -Pro.</text>
        <dbReference type="EC" id="3.4.17.19"/>
    </reaction>
</comment>
<dbReference type="Pfam" id="PF02074">
    <property type="entry name" value="Peptidase_M32"/>
    <property type="match status" value="1"/>
</dbReference>
<dbReference type="PANTHER" id="PTHR34217:SF1">
    <property type="entry name" value="CARBOXYPEPTIDASE 1"/>
    <property type="match status" value="1"/>
</dbReference>
<name>A0A506U5L3_9HYPH</name>
<keyword evidence="5" id="KW-1185">Reference proteome</keyword>